<evidence type="ECO:0000313" key="3">
    <source>
        <dbReference type="Proteomes" id="UP001165590"/>
    </source>
</evidence>
<dbReference type="RefSeq" id="WP_267027903.1">
    <property type="nucleotide sequence ID" value="NZ_JAIFZO010000002.1"/>
</dbReference>
<evidence type="ECO:0008006" key="4">
    <source>
        <dbReference type="Google" id="ProtNLM"/>
    </source>
</evidence>
<feature type="compositionally biased region" description="Low complexity" evidence="1">
    <location>
        <begin position="40"/>
        <end position="70"/>
    </location>
</feature>
<gene>
    <name evidence="2" type="ORF">K3769_20800</name>
</gene>
<evidence type="ECO:0000256" key="1">
    <source>
        <dbReference type="SAM" id="MobiDB-lite"/>
    </source>
</evidence>
<feature type="compositionally biased region" description="Basic and acidic residues" evidence="1">
    <location>
        <begin position="29"/>
        <end position="39"/>
    </location>
</feature>
<comment type="caution">
    <text evidence="2">The sequence shown here is derived from an EMBL/GenBank/DDBJ whole genome shotgun (WGS) entry which is preliminary data.</text>
</comment>
<protein>
    <recommendedName>
        <fullName evidence="4">Secreted protein</fullName>
    </recommendedName>
</protein>
<name>A0ABT3V659_9ACTN</name>
<dbReference type="Pfam" id="PF18143">
    <property type="entry name" value="HAD_SAK_2"/>
    <property type="match status" value="1"/>
</dbReference>
<dbReference type="Proteomes" id="UP001165590">
    <property type="component" value="Unassembled WGS sequence"/>
</dbReference>
<sequence>MNERCADGRPVLFLDVDGPLIPFGGPTERGPEGQLDRLPDGLPGRLPGRPASPGSPTFPASPASPASGNPLLGRLDPTVGRRLLALGCDLVWASTWLDDANEVVAPRIGLPVLPVVRWPDASTSMSTSTVAEEGPRGLHWKTPHIVEWAGSRPFIWVDDEIGDMDRFWVDAQHPGPSLLHRVDPGRGLGDADFVALAGWLGAAVPRA</sequence>
<proteinExistence type="predicted"/>
<organism evidence="2 3">
    <name type="scientific">Streptomyces ortus</name>
    <dbReference type="NCBI Taxonomy" id="2867268"/>
    <lineage>
        <taxon>Bacteria</taxon>
        <taxon>Bacillati</taxon>
        <taxon>Actinomycetota</taxon>
        <taxon>Actinomycetes</taxon>
        <taxon>Kitasatosporales</taxon>
        <taxon>Streptomycetaceae</taxon>
        <taxon>Streptomyces</taxon>
    </lineage>
</organism>
<dbReference type="EMBL" id="JAIFZO010000002">
    <property type="protein sequence ID" value="MCX4235181.1"/>
    <property type="molecule type" value="Genomic_DNA"/>
</dbReference>
<accession>A0ABT3V659</accession>
<evidence type="ECO:0000313" key="2">
    <source>
        <dbReference type="EMBL" id="MCX4235181.1"/>
    </source>
</evidence>
<reference evidence="2" key="1">
    <citation type="journal article" date="2022" name="bioRxiv">
        <title>Discovery and biosynthetic assessment of Streptomyces ortus sp nov. isolated from a deep-sea sponge.</title>
        <authorList>
            <person name="Williams S.E."/>
        </authorList>
    </citation>
    <scope>NUCLEOTIDE SEQUENCE</scope>
    <source>
        <strain evidence="2">A15ISP2-DRY2</strain>
    </source>
</reference>
<feature type="region of interest" description="Disordered" evidence="1">
    <location>
        <begin position="22"/>
        <end position="72"/>
    </location>
</feature>
<keyword evidence="3" id="KW-1185">Reference proteome</keyword>